<evidence type="ECO:0000313" key="2">
    <source>
        <dbReference type="EMBL" id="KAL3683618.1"/>
    </source>
</evidence>
<reference evidence="2 3" key="1">
    <citation type="submission" date="2024-09" db="EMBL/GenBank/DDBJ databases">
        <title>Chromosome-scale assembly of Riccia sorocarpa.</title>
        <authorList>
            <person name="Paukszto L."/>
        </authorList>
    </citation>
    <scope>NUCLEOTIDE SEQUENCE [LARGE SCALE GENOMIC DNA]</scope>
    <source>
        <strain evidence="2">LP-2024</strain>
        <tissue evidence="2">Aerial parts of the thallus</tissue>
    </source>
</reference>
<feature type="region of interest" description="Disordered" evidence="1">
    <location>
        <begin position="222"/>
        <end position="259"/>
    </location>
</feature>
<feature type="compositionally biased region" description="Basic and acidic residues" evidence="1">
    <location>
        <begin position="222"/>
        <end position="236"/>
    </location>
</feature>
<dbReference type="Proteomes" id="UP001633002">
    <property type="component" value="Unassembled WGS sequence"/>
</dbReference>
<sequence>MADHRRTLEDRLMLHVETESQIDAENNIEWRWVVQDSVDRCVTTITDNELSPLGLHRTFRINWRIPEHERFASWFPHYDSVGKKIFVHTCTRQNWVPIIQVINIILLARPRPQELHGKLALTIVSKVDGEPACDYDWATLVLSDVEREIKALQWHIAKTENRKQKWTYVGIFIAHLCQHLAIEEDGRPDGNEYSIPQLTVIHKHLTLLYRLLIQDRKSPAVDTIQSDHDDPTHNHGIDGYPNIDPDHGVGPYPNIDEDLDAHEFGEGLQGLQDAYESSDANPGGNFEQDADQDDDADYKGAHRQNNVARDVEEDSGALPNADYDTRTSPSRRRPVTAEDVADLEVGETGFESSLQAAIRKHQQVEEDLNNKVLRKEEVEREIAEKEQFWDRYLRRLKVQVDGQKQCLNFLTKEGYLDPHVEVNRSNHDSAQGECSSRPRLFDGLLAAVQEAMESPFEEENLLGSLLAAIEQEAEHTNSPPRQSQEETDVEPTDPVHSSRLPDDVEGIDIFVDLVLDRESQKVPVPVHSDVLQPERIPPTFSCADQQLPVDNEDPRPERIPPDVSSQQNGCLPNEQMAEVITVDNVPVTLNTSPESLHGGPTAQEEGNENTRKEKRKAETTALVGSSSPSKRVATVLRPPQITFAALRSQHSPITQRRPPLPPPYASRGTARGQPSVVGRPPLPPAAATRGRARGQPSVVGRPPLPPAAATRGTARGRGKAGQTSARQVIGRGSSRGTKRSADRESVSQQAKQDDDDTDVWADFADYQARAAANAKTKKWEDWKREAFMTEEERAKRMRRIIAKDKAIRDAIVATFSYGARYQFDDRVGYDPPHFVLIPKDPPDPPRPRTPSHVQIERIRAEYADGTRDRSLRYQPTCEHGLAWQHCPLCSRKPWPPMRCWTDEDFIAVAEKAQFYHDWNGRILAEKRAKHVERRKRITRIIWNYENRRRRQIITAIQALIYSLEIGGVPKIGETSSSNKDG</sequence>
<feature type="region of interest" description="Disordered" evidence="1">
    <location>
        <begin position="589"/>
        <end position="635"/>
    </location>
</feature>
<accession>A0ABD3GXD3</accession>
<comment type="caution">
    <text evidence="2">The sequence shown here is derived from an EMBL/GenBank/DDBJ whole genome shotgun (WGS) entry which is preliminary data.</text>
</comment>
<protein>
    <submittedName>
        <fullName evidence="2">Uncharacterized protein</fullName>
    </submittedName>
</protein>
<feature type="region of interest" description="Disordered" evidence="1">
    <location>
        <begin position="274"/>
        <end position="337"/>
    </location>
</feature>
<name>A0ABD3GXD3_9MARC</name>
<gene>
    <name evidence="2" type="ORF">R1sor_001640</name>
</gene>
<evidence type="ECO:0000256" key="1">
    <source>
        <dbReference type="SAM" id="MobiDB-lite"/>
    </source>
</evidence>
<dbReference type="AlphaFoldDB" id="A0ABD3GXD3"/>
<proteinExistence type="predicted"/>
<feature type="region of interest" description="Disordered" evidence="1">
    <location>
        <begin position="472"/>
        <end position="503"/>
    </location>
</feature>
<dbReference type="EMBL" id="JBJQOH010000006">
    <property type="protein sequence ID" value="KAL3683618.1"/>
    <property type="molecule type" value="Genomic_DNA"/>
</dbReference>
<organism evidence="2 3">
    <name type="scientific">Riccia sorocarpa</name>
    <dbReference type="NCBI Taxonomy" id="122646"/>
    <lineage>
        <taxon>Eukaryota</taxon>
        <taxon>Viridiplantae</taxon>
        <taxon>Streptophyta</taxon>
        <taxon>Embryophyta</taxon>
        <taxon>Marchantiophyta</taxon>
        <taxon>Marchantiopsida</taxon>
        <taxon>Marchantiidae</taxon>
        <taxon>Marchantiales</taxon>
        <taxon>Ricciaceae</taxon>
        <taxon>Riccia</taxon>
    </lineage>
</organism>
<feature type="region of interest" description="Disordered" evidence="1">
    <location>
        <begin position="535"/>
        <end position="568"/>
    </location>
</feature>
<feature type="compositionally biased region" description="Basic and acidic residues" evidence="1">
    <location>
        <begin position="608"/>
        <end position="618"/>
    </location>
</feature>
<feature type="region of interest" description="Disordered" evidence="1">
    <location>
        <begin position="647"/>
        <end position="756"/>
    </location>
</feature>
<evidence type="ECO:0000313" key="3">
    <source>
        <dbReference type="Proteomes" id="UP001633002"/>
    </source>
</evidence>
<keyword evidence="3" id="KW-1185">Reference proteome</keyword>